<evidence type="ECO:0000256" key="7">
    <source>
        <dbReference type="ARBA" id="ARBA00022585"/>
    </source>
</evidence>
<comment type="catalytic activity">
    <reaction evidence="16">
        <text>prostaglandin H2 = prostaglandin E2</text>
        <dbReference type="Rhea" id="RHEA:12893"/>
        <dbReference type="ChEBI" id="CHEBI:57405"/>
        <dbReference type="ChEBI" id="CHEBI:606564"/>
        <dbReference type="EC" id="5.3.99.3"/>
    </reaction>
    <physiologicalReaction direction="left-to-right" evidence="16">
        <dbReference type="Rhea" id="RHEA:12894"/>
    </physiologicalReaction>
</comment>
<organism evidence="20 21">
    <name type="scientific">Scyliorhinus torazame</name>
    <name type="common">Cloudy catshark</name>
    <name type="synonym">Catulus torazame</name>
    <dbReference type="NCBI Taxonomy" id="75743"/>
    <lineage>
        <taxon>Eukaryota</taxon>
        <taxon>Metazoa</taxon>
        <taxon>Chordata</taxon>
        <taxon>Craniata</taxon>
        <taxon>Vertebrata</taxon>
        <taxon>Chondrichthyes</taxon>
        <taxon>Elasmobranchii</taxon>
        <taxon>Galeomorphii</taxon>
        <taxon>Galeoidea</taxon>
        <taxon>Carcharhiniformes</taxon>
        <taxon>Scyliorhinidae</taxon>
        <taxon>Scyliorhinus</taxon>
    </lineage>
</organism>
<dbReference type="AlphaFoldDB" id="A0A401PL23"/>
<keyword evidence="14" id="KW-0413">Isomerase</keyword>
<dbReference type="CDD" id="cd03197">
    <property type="entry name" value="GST_C_mPGES2"/>
    <property type="match status" value="1"/>
</dbReference>
<evidence type="ECO:0000256" key="18">
    <source>
        <dbReference type="ARBA" id="ARBA00037847"/>
    </source>
</evidence>
<dbReference type="FunFam" id="1.20.1050.10:FF:000028">
    <property type="entry name" value="Prostaglandin E synthase 2"/>
    <property type="match status" value="1"/>
</dbReference>
<dbReference type="Gene3D" id="6.20.200.30">
    <property type="match status" value="1"/>
</dbReference>
<dbReference type="SUPFAM" id="SSF52833">
    <property type="entry name" value="Thioredoxin-like"/>
    <property type="match status" value="1"/>
</dbReference>
<reference evidence="20 21" key="1">
    <citation type="journal article" date="2018" name="Nat. Ecol. Evol.">
        <title>Shark genomes provide insights into elasmobranch evolution and the origin of vertebrates.</title>
        <authorList>
            <person name="Hara Y"/>
            <person name="Yamaguchi K"/>
            <person name="Onimaru K"/>
            <person name="Kadota M"/>
            <person name="Koyanagi M"/>
            <person name="Keeley SD"/>
            <person name="Tatsumi K"/>
            <person name="Tanaka K"/>
            <person name="Motone F"/>
            <person name="Kageyama Y"/>
            <person name="Nozu R"/>
            <person name="Adachi N"/>
            <person name="Nishimura O"/>
            <person name="Nakagawa R"/>
            <person name="Tanegashima C"/>
            <person name="Kiyatake I"/>
            <person name="Matsumoto R"/>
            <person name="Murakumo K"/>
            <person name="Nishida K"/>
            <person name="Terakita A"/>
            <person name="Kuratani S"/>
            <person name="Sato K"/>
            <person name="Hyodo S Kuraku.S."/>
        </authorList>
    </citation>
    <scope>NUCLEOTIDE SEQUENCE [LARGE SCALE GENOMIC DNA]</scope>
</reference>
<dbReference type="EMBL" id="BFAA01000760">
    <property type="protein sequence ID" value="GCB73837.1"/>
    <property type="molecule type" value="Genomic_DNA"/>
</dbReference>
<dbReference type="Proteomes" id="UP000288216">
    <property type="component" value="Unassembled WGS sequence"/>
</dbReference>
<keyword evidence="13" id="KW-0275">Fatty acid biosynthesis</keyword>
<dbReference type="InterPro" id="IPR034334">
    <property type="entry name" value="PGES2"/>
</dbReference>
<dbReference type="InterPro" id="IPR004045">
    <property type="entry name" value="Glutathione_S-Trfase_N"/>
</dbReference>
<dbReference type="GO" id="GO:0005739">
    <property type="term" value="C:mitochondrion"/>
    <property type="evidence" value="ECO:0007669"/>
    <property type="project" value="TreeGrafter"/>
</dbReference>
<keyword evidence="5" id="KW-0644">Prostaglandin metabolism</keyword>
<dbReference type="InterPro" id="IPR036282">
    <property type="entry name" value="Glutathione-S-Trfase_C_sf"/>
</dbReference>
<dbReference type="SUPFAM" id="SSF47616">
    <property type="entry name" value="GST C-terminal domain-like"/>
    <property type="match status" value="1"/>
</dbReference>
<sequence length="372" mass="42591">MAARCVGAGRLCAGLVALGKAGSRQLLLAPPPGSRCYGQGRDWRRLAGSQRVAALRLACVLGGTLGLYQALKHRLQREQHRAEQQDAQKSSADLSLILYQYKTCPFCSKVRAFLDFHSLPYEIVEVNPILRKEIKFSGYRKVPILIGDDGEKVQINDSSVIISAVKTYLLSRHRNLTRVLSYYPEMKSKDEKGKDVVEYNNKYWVMLEDQDEKQYYSSKEARKDEMKWRKWVDDWLVHLISPNVYRTPGESLESFDYIVREGKFGALEGFFAKYFGAAAMFLVSKRLKSRHNLHDDVRQDLYKAVDQWVAAVGKHRPFLGGDMPNLADLAVYGVLRVMEGLEAFNDMMANTKVKSWYQRMEEDIKKGQQVEQ</sequence>
<dbReference type="InterPro" id="IPR034335">
    <property type="entry name" value="PGES2_C"/>
</dbReference>
<dbReference type="CDD" id="cd03040">
    <property type="entry name" value="GST_N_mPGES2"/>
    <property type="match status" value="1"/>
</dbReference>
<feature type="domain" description="GST C-terminal" evidence="19">
    <location>
        <begin position="257"/>
        <end position="372"/>
    </location>
</feature>
<dbReference type="OrthoDB" id="423541at2759"/>
<keyword evidence="11" id="KW-0443">Lipid metabolism</keyword>
<evidence type="ECO:0000256" key="9">
    <source>
        <dbReference type="ARBA" id="ARBA00022832"/>
    </source>
</evidence>
<keyword evidence="21" id="KW-1185">Reference proteome</keyword>
<evidence type="ECO:0000313" key="20">
    <source>
        <dbReference type="EMBL" id="GCB73837.1"/>
    </source>
</evidence>
<evidence type="ECO:0000259" key="19">
    <source>
        <dbReference type="PROSITE" id="PS50405"/>
    </source>
</evidence>
<dbReference type="SFLD" id="SFLDG01203">
    <property type="entry name" value="Prostaglandin_E_synthase_like1"/>
    <property type="match status" value="1"/>
</dbReference>
<dbReference type="OMA" id="MSCFRLA"/>
<dbReference type="STRING" id="75743.A0A401PL23"/>
<dbReference type="UniPathway" id="UPA00662"/>
<evidence type="ECO:0000256" key="3">
    <source>
        <dbReference type="ARBA" id="ARBA00012203"/>
    </source>
</evidence>
<dbReference type="PROSITE" id="PS50405">
    <property type="entry name" value="GST_CTER"/>
    <property type="match status" value="1"/>
</dbReference>
<dbReference type="Pfam" id="PF13410">
    <property type="entry name" value="GST_C_2"/>
    <property type="match status" value="1"/>
</dbReference>
<dbReference type="PROSITE" id="PS51354">
    <property type="entry name" value="GLUTAREDOXIN_2"/>
    <property type="match status" value="1"/>
</dbReference>
<name>A0A401PL23_SCYTO</name>
<dbReference type="Gene3D" id="1.20.1050.10">
    <property type="match status" value="1"/>
</dbReference>
<dbReference type="Pfam" id="PF13417">
    <property type="entry name" value="GST_N_3"/>
    <property type="match status" value="1"/>
</dbReference>
<dbReference type="FunFam" id="3.40.30.10:FF:000114">
    <property type="entry name" value="Prostaglandin E synthase 2"/>
    <property type="match status" value="1"/>
</dbReference>
<evidence type="ECO:0000256" key="10">
    <source>
        <dbReference type="ARBA" id="ARBA00022989"/>
    </source>
</evidence>
<dbReference type="EC" id="5.3.99.3" evidence="3"/>
<evidence type="ECO:0000256" key="8">
    <source>
        <dbReference type="ARBA" id="ARBA00022692"/>
    </source>
</evidence>
<dbReference type="GO" id="GO:0001516">
    <property type="term" value="P:prostaglandin biosynthetic process"/>
    <property type="evidence" value="ECO:0007669"/>
    <property type="project" value="UniProtKB-UniPathway"/>
</dbReference>
<dbReference type="SFLD" id="SFLDS00019">
    <property type="entry name" value="Glutathione_Transferase_(cytos"/>
    <property type="match status" value="1"/>
</dbReference>
<dbReference type="InterPro" id="IPR036249">
    <property type="entry name" value="Thioredoxin-like_sf"/>
</dbReference>
<evidence type="ECO:0000256" key="17">
    <source>
        <dbReference type="ARBA" id="ARBA00031041"/>
    </source>
</evidence>
<evidence type="ECO:0000256" key="6">
    <source>
        <dbReference type="ARBA" id="ARBA00022516"/>
    </source>
</evidence>
<keyword evidence="9" id="KW-0276">Fatty acid metabolism</keyword>
<proteinExistence type="inferred from homology"/>
<dbReference type="PANTHER" id="PTHR12782">
    <property type="entry name" value="MICROSOMAL PROSTAGLANDIN E SYNTHASE-2"/>
    <property type="match status" value="1"/>
</dbReference>
<comment type="similarity">
    <text evidence="2">Belongs to the GST superfamily.</text>
</comment>
<keyword evidence="10" id="KW-1133">Transmembrane helix</keyword>
<gene>
    <name evidence="20" type="ORF">scyTo_0002919</name>
</gene>
<accession>A0A401PL23</accession>
<comment type="caution">
    <text evidence="20">The sequence shown here is derived from an EMBL/GenBank/DDBJ whole genome shotgun (WGS) entry which is preliminary data.</text>
</comment>
<evidence type="ECO:0000256" key="1">
    <source>
        <dbReference type="ARBA" id="ARBA00004702"/>
    </source>
</evidence>
<dbReference type="GO" id="GO:0050220">
    <property type="term" value="F:prostaglandin-E synthase activity"/>
    <property type="evidence" value="ECO:0007669"/>
    <property type="project" value="UniProtKB-EC"/>
</dbReference>
<dbReference type="GO" id="GO:0012505">
    <property type="term" value="C:endomembrane system"/>
    <property type="evidence" value="ECO:0007669"/>
    <property type="project" value="UniProtKB-SubCell"/>
</dbReference>
<evidence type="ECO:0000313" key="21">
    <source>
        <dbReference type="Proteomes" id="UP000288216"/>
    </source>
</evidence>
<dbReference type="PANTHER" id="PTHR12782:SF5">
    <property type="entry name" value="PROSTAGLANDIN E SYNTHASE 2"/>
    <property type="match status" value="1"/>
</dbReference>
<evidence type="ECO:0000256" key="5">
    <source>
        <dbReference type="ARBA" id="ARBA00022501"/>
    </source>
</evidence>
<keyword evidence="12" id="KW-0472">Membrane</keyword>
<comment type="subcellular location">
    <subcellularLocation>
        <location evidence="18">Endomembrane system</location>
        <topology evidence="18">Single-pass membrane protein</topology>
    </subcellularLocation>
</comment>
<evidence type="ECO:0000256" key="2">
    <source>
        <dbReference type="ARBA" id="ARBA00007409"/>
    </source>
</evidence>
<evidence type="ECO:0000256" key="11">
    <source>
        <dbReference type="ARBA" id="ARBA00023098"/>
    </source>
</evidence>
<evidence type="ECO:0000256" key="16">
    <source>
        <dbReference type="ARBA" id="ARBA00023931"/>
    </source>
</evidence>
<evidence type="ECO:0000256" key="4">
    <source>
        <dbReference type="ARBA" id="ARBA00019474"/>
    </source>
</evidence>
<dbReference type="InterPro" id="IPR010987">
    <property type="entry name" value="Glutathione-S-Trfase_C-like"/>
</dbReference>
<keyword evidence="6" id="KW-0444">Lipid biosynthesis</keyword>
<evidence type="ECO:0000256" key="15">
    <source>
        <dbReference type="ARBA" id="ARBA00023930"/>
    </source>
</evidence>
<comment type="catalytic activity">
    <reaction evidence="15">
        <text>prostaglandin H2 = (12S)-hydroxy-(5Z,8E,10E)-heptadecatrienoate + malonaldehyde</text>
        <dbReference type="Rhea" id="RHEA:48644"/>
        <dbReference type="ChEBI" id="CHEBI:57405"/>
        <dbReference type="ChEBI" id="CHEBI:90694"/>
        <dbReference type="ChEBI" id="CHEBI:566274"/>
    </reaction>
    <physiologicalReaction direction="left-to-right" evidence="15">
        <dbReference type="Rhea" id="RHEA:48645"/>
    </physiologicalReaction>
</comment>
<comment type="pathway">
    <text evidence="1">Lipid metabolism; prostaglandin biosynthesis.</text>
</comment>
<keyword evidence="7" id="KW-0643">Prostaglandin biosynthesis</keyword>
<dbReference type="Gene3D" id="3.40.30.10">
    <property type="entry name" value="Glutaredoxin"/>
    <property type="match status" value="1"/>
</dbReference>
<keyword evidence="8" id="KW-0812">Transmembrane</keyword>
<dbReference type="SFLD" id="SFLDG01182">
    <property type="entry name" value="Prostaglandin_E_synthase_like"/>
    <property type="match status" value="1"/>
</dbReference>
<protein>
    <recommendedName>
        <fullName evidence="4">Prostaglandin E synthase 2</fullName>
        <ecNumber evidence="3">5.3.99.3</ecNumber>
    </recommendedName>
    <alternativeName>
        <fullName evidence="17">Microsomal prostaglandin E synthase 2</fullName>
    </alternativeName>
</protein>
<evidence type="ECO:0000256" key="14">
    <source>
        <dbReference type="ARBA" id="ARBA00023235"/>
    </source>
</evidence>
<evidence type="ECO:0000256" key="12">
    <source>
        <dbReference type="ARBA" id="ARBA00023136"/>
    </source>
</evidence>
<dbReference type="InterPro" id="IPR040079">
    <property type="entry name" value="Glutathione_S-Trfase"/>
</dbReference>
<evidence type="ECO:0000256" key="13">
    <source>
        <dbReference type="ARBA" id="ARBA00023160"/>
    </source>
</evidence>